<sequence>MNNNLSQTTTPVKSGDKTTDARMHENMREMLEQNIAISEEIKKNTKYIKRYIIFSQIFSVIKILIILVPITWIVLYAPRVINDIKKDPNILFNNSIFSGLVNSITGAVSSEVNKNIPINTKNIPPEVQKYLK</sequence>
<accession>A0A1F5TRE8</accession>
<organism evidence="2 3">
    <name type="scientific">Candidatus Falkowbacteria bacterium RIFOXYD2_FULL_34_120</name>
    <dbReference type="NCBI Taxonomy" id="1798007"/>
    <lineage>
        <taxon>Bacteria</taxon>
        <taxon>Candidatus Falkowiibacteriota</taxon>
    </lineage>
</organism>
<evidence type="ECO:0000313" key="2">
    <source>
        <dbReference type="EMBL" id="OGF41525.1"/>
    </source>
</evidence>
<protein>
    <submittedName>
        <fullName evidence="2">Uncharacterized protein</fullName>
    </submittedName>
</protein>
<name>A0A1F5TRE8_9BACT</name>
<dbReference type="AlphaFoldDB" id="A0A1F5TRE8"/>
<reference evidence="2 3" key="1">
    <citation type="journal article" date="2016" name="Nat. Commun.">
        <title>Thousands of microbial genomes shed light on interconnected biogeochemical processes in an aquifer system.</title>
        <authorList>
            <person name="Anantharaman K."/>
            <person name="Brown C.T."/>
            <person name="Hug L.A."/>
            <person name="Sharon I."/>
            <person name="Castelle C.J."/>
            <person name="Probst A.J."/>
            <person name="Thomas B.C."/>
            <person name="Singh A."/>
            <person name="Wilkins M.J."/>
            <person name="Karaoz U."/>
            <person name="Brodie E.L."/>
            <person name="Williams K.H."/>
            <person name="Hubbard S.S."/>
            <person name="Banfield J.F."/>
        </authorList>
    </citation>
    <scope>NUCLEOTIDE SEQUENCE [LARGE SCALE GENOMIC DNA]</scope>
</reference>
<comment type="caution">
    <text evidence="2">The sequence shown here is derived from an EMBL/GenBank/DDBJ whole genome shotgun (WGS) entry which is preliminary data.</text>
</comment>
<proteinExistence type="predicted"/>
<feature type="transmembrane region" description="Helical" evidence="1">
    <location>
        <begin position="51"/>
        <end position="75"/>
    </location>
</feature>
<keyword evidence="1" id="KW-1133">Transmembrane helix</keyword>
<evidence type="ECO:0000313" key="3">
    <source>
        <dbReference type="Proteomes" id="UP000177579"/>
    </source>
</evidence>
<dbReference type="Proteomes" id="UP000177579">
    <property type="component" value="Unassembled WGS sequence"/>
</dbReference>
<dbReference type="EMBL" id="MFGO01000008">
    <property type="protein sequence ID" value="OGF41525.1"/>
    <property type="molecule type" value="Genomic_DNA"/>
</dbReference>
<gene>
    <name evidence="2" type="ORF">A2531_02430</name>
</gene>
<evidence type="ECO:0000256" key="1">
    <source>
        <dbReference type="SAM" id="Phobius"/>
    </source>
</evidence>
<keyword evidence="1" id="KW-0812">Transmembrane</keyword>
<keyword evidence="1" id="KW-0472">Membrane</keyword>